<evidence type="ECO:0000259" key="1">
    <source>
        <dbReference type="PROSITE" id="PS50164"/>
    </source>
</evidence>
<proteinExistence type="predicted"/>
<protein>
    <recommendedName>
        <fullName evidence="1">GIY-YIG domain-containing protein</fullName>
    </recommendedName>
</protein>
<gene>
    <name evidence="2" type="ORF">GCM10009655_28290</name>
</gene>
<dbReference type="EMBL" id="BAAAKW010000071">
    <property type="protein sequence ID" value="GAA1228007.1"/>
    <property type="molecule type" value="Genomic_DNA"/>
</dbReference>
<organism evidence="2 3">
    <name type="scientific">Rhodoglobus aureus</name>
    <dbReference type="NCBI Taxonomy" id="191497"/>
    <lineage>
        <taxon>Bacteria</taxon>
        <taxon>Bacillati</taxon>
        <taxon>Actinomycetota</taxon>
        <taxon>Actinomycetes</taxon>
        <taxon>Micrococcales</taxon>
        <taxon>Microbacteriaceae</taxon>
        <taxon>Rhodoglobus</taxon>
    </lineage>
</organism>
<dbReference type="InterPro" id="IPR035901">
    <property type="entry name" value="GIY-YIG_endonuc_sf"/>
</dbReference>
<feature type="domain" description="GIY-YIG" evidence="1">
    <location>
        <begin position="42"/>
        <end position="117"/>
    </location>
</feature>
<accession>A0ABP4GKI7</accession>
<name>A0ABP4GKI7_9MICO</name>
<sequence>MPGVADFKLSITKALGDQLAEAFIALDAIPFTRAHLTDAVADRGGVYQIYLDGSLVYIGKADRQLQKRLLNHLTKFEGRLNISLEALAFTAIYVDEDMSAVAPETLLIKKHRATGEAMWNFNGFGNKDPGRERDTSSITADHFDRLYPINLQYEVPMSPGRLHLDDYLVQLKRALPFNFRYQSTGKPASSSKASPLLVDVPAGLTATRAFEIAASALPDWQLTALPGYAIFYKETREYAHAIRVY</sequence>
<comment type="caution">
    <text evidence="2">The sequence shown here is derived from an EMBL/GenBank/DDBJ whole genome shotgun (WGS) entry which is preliminary data.</text>
</comment>
<dbReference type="Gene3D" id="3.40.1440.10">
    <property type="entry name" value="GIY-YIG endonuclease"/>
    <property type="match status" value="1"/>
</dbReference>
<dbReference type="PROSITE" id="PS50164">
    <property type="entry name" value="GIY_YIG"/>
    <property type="match status" value="1"/>
</dbReference>
<dbReference type="Proteomes" id="UP001500943">
    <property type="component" value="Unassembled WGS sequence"/>
</dbReference>
<keyword evidence="3" id="KW-1185">Reference proteome</keyword>
<dbReference type="CDD" id="cd00719">
    <property type="entry name" value="GIY-YIG_SF"/>
    <property type="match status" value="1"/>
</dbReference>
<evidence type="ECO:0000313" key="2">
    <source>
        <dbReference type="EMBL" id="GAA1228007.1"/>
    </source>
</evidence>
<dbReference type="RefSeq" id="WP_343926824.1">
    <property type="nucleotide sequence ID" value="NZ_BAAAKW010000071.1"/>
</dbReference>
<dbReference type="InterPro" id="IPR000305">
    <property type="entry name" value="GIY-YIG_endonuc"/>
</dbReference>
<reference evidence="3" key="1">
    <citation type="journal article" date="2019" name="Int. J. Syst. Evol. Microbiol.">
        <title>The Global Catalogue of Microorganisms (GCM) 10K type strain sequencing project: providing services to taxonomists for standard genome sequencing and annotation.</title>
        <authorList>
            <consortium name="The Broad Institute Genomics Platform"/>
            <consortium name="The Broad Institute Genome Sequencing Center for Infectious Disease"/>
            <person name="Wu L."/>
            <person name="Ma J."/>
        </authorList>
    </citation>
    <scope>NUCLEOTIDE SEQUENCE [LARGE SCALE GENOMIC DNA]</scope>
    <source>
        <strain evidence="3">JCM 12762</strain>
    </source>
</reference>
<evidence type="ECO:0000313" key="3">
    <source>
        <dbReference type="Proteomes" id="UP001500943"/>
    </source>
</evidence>